<dbReference type="EMBL" id="AEWX01000043">
    <property type="protein sequence ID" value="EGC18880.1"/>
    <property type="molecule type" value="Genomic_DNA"/>
</dbReference>
<evidence type="ECO:0000313" key="2">
    <source>
        <dbReference type="Proteomes" id="UP000005697"/>
    </source>
</evidence>
<comment type="caution">
    <text evidence="1">The sequence shown here is derived from an EMBL/GenBank/DDBJ whole genome shotgun (WGS) entry which is preliminary data.</text>
</comment>
<dbReference type="STRING" id="888743.HMPREF9141_2573"/>
<gene>
    <name evidence="1" type="ORF">HMPREF9141_2573</name>
</gene>
<organism evidence="1 2">
    <name type="scientific">Prevotella multiformis DSM 16608</name>
    <dbReference type="NCBI Taxonomy" id="888743"/>
    <lineage>
        <taxon>Bacteria</taxon>
        <taxon>Pseudomonadati</taxon>
        <taxon>Bacteroidota</taxon>
        <taxon>Bacteroidia</taxon>
        <taxon>Bacteroidales</taxon>
        <taxon>Prevotellaceae</taxon>
        <taxon>Prevotella</taxon>
    </lineage>
</organism>
<reference evidence="1 2" key="1">
    <citation type="submission" date="2011-01" db="EMBL/GenBank/DDBJ databases">
        <authorList>
            <person name="Muzny D."/>
            <person name="Qin X."/>
            <person name="Deng J."/>
            <person name="Jiang H."/>
            <person name="Liu Y."/>
            <person name="Qu J."/>
            <person name="Song X.-Z."/>
            <person name="Zhang L."/>
            <person name="Thornton R."/>
            <person name="Coyle M."/>
            <person name="Francisco L."/>
            <person name="Jackson L."/>
            <person name="Javaid M."/>
            <person name="Korchina V."/>
            <person name="Kovar C."/>
            <person name="Mata R."/>
            <person name="Mathew T."/>
            <person name="Ngo R."/>
            <person name="Nguyen L."/>
            <person name="Nguyen N."/>
            <person name="Okwuonu G."/>
            <person name="Ongeri F."/>
            <person name="Pham C."/>
            <person name="Simmons D."/>
            <person name="Wilczek-Boney K."/>
            <person name="Hale W."/>
            <person name="Jakkamsetti A."/>
            <person name="Pham P."/>
            <person name="Ruth R."/>
            <person name="San Lucas F."/>
            <person name="Warren J."/>
            <person name="Zhang J."/>
            <person name="Zhao Z."/>
            <person name="Zhou C."/>
            <person name="Zhu D."/>
            <person name="Lee S."/>
            <person name="Bess C."/>
            <person name="Blankenburg K."/>
            <person name="Forbes L."/>
            <person name="Fu Q."/>
            <person name="Gubbala S."/>
            <person name="Hirani K."/>
            <person name="Jayaseelan J.C."/>
            <person name="Lara F."/>
            <person name="Munidasa M."/>
            <person name="Palculict T."/>
            <person name="Patil S."/>
            <person name="Pu L.-L."/>
            <person name="Saada N."/>
            <person name="Tang L."/>
            <person name="Weissenberger G."/>
            <person name="Zhu Y."/>
            <person name="Hemphill L."/>
            <person name="Shang Y."/>
            <person name="Youmans B."/>
            <person name="Ayvaz T."/>
            <person name="Ross M."/>
            <person name="Santibanez J."/>
            <person name="Aqrawi P."/>
            <person name="Gross S."/>
            <person name="Joshi V."/>
            <person name="Fowler G."/>
            <person name="Nazareth L."/>
            <person name="Reid J."/>
            <person name="Worley K."/>
            <person name="Petrosino J."/>
            <person name="Highlander S."/>
            <person name="Gibbs R."/>
        </authorList>
    </citation>
    <scope>NUCLEOTIDE SEQUENCE [LARGE SCALE GENOMIC DNA]</scope>
    <source>
        <strain evidence="1 2">DSM 16608</strain>
    </source>
</reference>
<proteinExistence type="predicted"/>
<protein>
    <submittedName>
        <fullName evidence="1">Uncharacterized protein</fullName>
    </submittedName>
</protein>
<keyword evidence="2" id="KW-1185">Reference proteome</keyword>
<dbReference type="AlphaFoldDB" id="F0FAF6"/>
<accession>F0FAF6</accession>
<dbReference type="Proteomes" id="UP000005697">
    <property type="component" value="Unassembled WGS sequence"/>
</dbReference>
<sequence>MAKLIDFPIQRKHKMDNVLLILDRVGICWDKTFSTGAGGGFSIPIVKPTAIRQPEWNE</sequence>
<dbReference type="HOGENOM" id="CLU_2975522_0_0_10"/>
<name>F0FAF6_9BACT</name>
<evidence type="ECO:0000313" key="1">
    <source>
        <dbReference type="EMBL" id="EGC18880.1"/>
    </source>
</evidence>